<evidence type="ECO:0000313" key="2">
    <source>
        <dbReference type="Proteomes" id="UP000558488"/>
    </source>
</evidence>
<protein>
    <submittedName>
        <fullName evidence="1">Uncharacterized protein</fullName>
    </submittedName>
</protein>
<sequence length="125" mass="13670">MPLRSSPESSPKIPGFQTFKTGTQHALSLPGAHLCRSLPSSFSSSCPPGMHLLNSKAVVSTLISQHSQLSTVQRLKFLLRAKNRLLLMDHEVSIALYMRAHTWYLVEEPHSSGQRATCGSPATVC</sequence>
<dbReference type="Proteomes" id="UP000558488">
    <property type="component" value="Unassembled WGS sequence"/>
</dbReference>
<evidence type="ECO:0000313" key="1">
    <source>
        <dbReference type="EMBL" id="KAF6316179.1"/>
    </source>
</evidence>
<comment type="caution">
    <text evidence="1">The sequence shown here is derived from an EMBL/GenBank/DDBJ whole genome shotgun (WGS) entry which is preliminary data.</text>
</comment>
<proteinExistence type="predicted"/>
<name>A0A7J7UTG8_PIPKU</name>
<dbReference type="EMBL" id="JACAGB010000018">
    <property type="protein sequence ID" value="KAF6316179.1"/>
    <property type="molecule type" value="Genomic_DNA"/>
</dbReference>
<gene>
    <name evidence="1" type="ORF">mPipKuh1_008690</name>
</gene>
<dbReference type="AlphaFoldDB" id="A0A7J7UTG8"/>
<organism evidence="1 2">
    <name type="scientific">Pipistrellus kuhlii</name>
    <name type="common">Kuhl's pipistrelle</name>
    <dbReference type="NCBI Taxonomy" id="59472"/>
    <lineage>
        <taxon>Eukaryota</taxon>
        <taxon>Metazoa</taxon>
        <taxon>Chordata</taxon>
        <taxon>Craniata</taxon>
        <taxon>Vertebrata</taxon>
        <taxon>Euteleostomi</taxon>
        <taxon>Mammalia</taxon>
        <taxon>Eutheria</taxon>
        <taxon>Laurasiatheria</taxon>
        <taxon>Chiroptera</taxon>
        <taxon>Yangochiroptera</taxon>
        <taxon>Vespertilionidae</taxon>
        <taxon>Pipistrellus</taxon>
    </lineage>
</organism>
<accession>A0A7J7UTG8</accession>
<reference evidence="1 2" key="1">
    <citation type="journal article" date="2020" name="Nature">
        <title>Six reference-quality genomes reveal evolution of bat adaptations.</title>
        <authorList>
            <person name="Jebb D."/>
            <person name="Huang Z."/>
            <person name="Pippel M."/>
            <person name="Hughes G.M."/>
            <person name="Lavrichenko K."/>
            <person name="Devanna P."/>
            <person name="Winkler S."/>
            <person name="Jermiin L.S."/>
            <person name="Skirmuntt E.C."/>
            <person name="Katzourakis A."/>
            <person name="Burkitt-Gray L."/>
            <person name="Ray D.A."/>
            <person name="Sullivan K.A.M."/>
            <person name="Roscito J.G."/>
            <person name="Kirilenko B.M."/>
            <person name="Davalos L.M."/>
            <person name="Corthals A.P."/>
            <person name="Power M.L."/>
            <person name="Jones G."/>
            <person name="Ransome R.D."/>
            <person name="Dechmann D.K.N."/>
            <person name="Locatelli A.G."/>
            <person name="Puechmaille S.J."/>
            <person name="Fedrigo O."/>
            <person name="Jarvis E.D."/>
            <person name="Hiller M."/>
            <person name="Vernes S.C."/>
            <person name="Myers E.W."/>
            <person name="Teeling E.C."/>
        </authorList>
    </citation>
    <scope>NUCLEOTIDE SEQUENCE [LARGE SCALE GENOMIC DNA]</scope>
    <source>
        <strain evidence="1">MPipKuh1</strain>
        <tissue evidence="1">Flight muscle</tissue>
    </source>
</reference>
<keyword evidence="2" id="KW-1185">Reference proteome</keyword>